<proteinExistence type="predicted"/>
<feature type="domain" description="DUF985" evidence="1">
    <location>
        <begin position="1"/>
        <end position="66"/>
    </location>
</feature>
<gene>
    <name evidence="2" type="ORF">LMG7141_01429</name>
</gene>
<dbReference type="EMBL" id="CATYWO010000002">
    <property type="protein sequence ID" value="CAJ0783758.1"/>
    <property type="molecule type" value="Genomic_DNA"/>
</dbReference>
<evidence type="ECO:0000259" key="1">
    <source>
        <dbReference type="Pfam" id="PF06172"/>
    </source>
</evidence>
<evidence type="ECO:0000313" key="2">
    <source>
        <dbReference type="EMBL" id="CAJ0783758.1"/>
    </source>
</evidence>
<dbReference type="InterPro" id="IPR014710">
    <property type="entry name" value="RmlC-like_jellyroll"/>
</dbReference>
<comment type="caution">
    <text evidence="2">The sequence shown here is derived from an EMBL/GenBank/DDBJ whole genome shotgun (WGS) entry which is preliminary data.</text>
</comment>
<reference evidence="2 3" key="1">
    <citation type="submission" date="2023-07" db="EMBL/GenBank/DDBJ databases">
        <authorList>
            <person name="Peeters C."/>
        </authorList>
    </citation>
    <scope>NUCLEOTIDE SEQUENCE [LARGE SCALE GENOMIC DNA]</scope>
    <source>
        <strain evidence="2 3">LMG 7141</strain>
    </source>
</reference>
<dbReference type="SUPFAM" id="SSF51182">
    <property type="entry name" value="RmlC-like cupins"/>
    <property type="match status" value="1"/>
</dbReference>
<dbReference type="PANTHER" id="PTHR33387">
    <property type="entry name" value="RMLC-LIKE JELLY ROLL FOLD PROTEIN"/>
    <property type="match status" value="1"/>
</dbReference>
<accession>A0ABN9II56</accession>
<dbReference type="InterPro" id="IPR039935">
    <property type="entry name" value="YML079W-like"/>
</dbReference>
<name>A0ABN9II56_9RALS</name>
<dbReference type="InterPro" id="IPR009327">
    <property type="entry name" value="Cupin_DUF985"/>
</dbReference>
<dbReference type="PANTHER" id="PTHR33387:SF3">
    <property type="entry name" value="DUF985 DOMAIN-CONTAINING PROTEIN"/>
    <property type="match status" value="1"/>
</dbReference>
<sequence>MHVLEDDGVLHTYCLGHAADDDEATCQVVVPAGRWFAAECPASLHGYSLVGCSVPPGFEFCDFELAAGMQGRVLVERHPAHEVWIRR</sequence>
<dbReference type="Gene3D" id="2.60.120.10">
    <property type="entry name" value="Jelly Rolls"/>
    <property type="match status" value="1"/>
</dbReference>
<dbReference type="Proteomes" id="UP001189616">
    <property type="component" value="Unassembled WGS sequence"/>
</dbReference>
<evidence type="ECO:0000313" key="3">
    <source>
        <dbReference type="Proteomes" id="UP001189616"/>
    </source>
</evidence>
<keyword evidence="3" id="KW-1185">Reference proteome</keyword>
<dbReference type="InterPro" id="IPR011051">
    <property type="entry name" value="RmlC_Cupin_sf"/>
</dbReference>
<organism evidence="2 3">
    <name type="scientific">Ralstonia condita</name>
    <dbReference type="NCBI Taxonomy" id="3058600"/>
    <lineage>
        <taxon>Bacteria</taxon>
        <taxon>Pseudomonadati</taxon>
        <taxon>Pseudomonadota</taxon>
        <taxon>Betaproteobacteria</taxon>
        <taxon>Burkholderiales</taxon>
        <taxon>Burkholderiaceae</taxon>
        <taxon>Ralstonia</taxon>
    </lineage>
</organism>
<dbReference type="Pfam" id="PF06172">
    <property type="entry name" value="Cupin_5"/>
    <property type="match status" value="1"/>
</dbReference>
<protein>
    <recommendedName>
        <fullName evidence="1">DUF985 domain-containing protein</fullName>
    </recommendedName>
</protein>